<dbReference type="EMBL" id="CAJMWV010004033">
    <property type="protein sequence ID" value="CAE6492254.1"/>
    <property type="molecule type" value="Genomic_DNA"/>
</dbReference>
<sequence length="533" mass="59860">MLCMLEVEISYSQKLQHANNGPIDLIACIHRRPDEGDWLGQQELIMHASRIRSVNPHYFDYFSFMDLTFCQLEGPVRKNLIKLYDQLHTLRLSGVSPVPFREQWQGCTFNHLRELVLSSGFAVHEGISHVIMATANNLQLLEFHGPDGEWMANPTILKPALKLDPGSKILRICNVSSDALRRGMNWIEPGPYLWVITKSSIFSGGIKQYYCVTDIMAAVTLVSQHDGGDIPCPYVQGATFTLEVTPPGGPALQIRARVVNAFEPFTMSPVMRVTLGKITSPPGATLAQFGLPMDAVLKVYDHRFAHAAREDWGLKPFTPEHEAEYAAYVNSPRAARTLAEMLSGVDQHDVEDADTEDNHSEHLLFERLVALTTASFFTSECNAYERLASLQGRDIPIFYGTTRFLDGEAAPNLDLTKPGILLEYIEGTNLDSITLGQANTDFLARECLRIIETYSQLGVLNLDVRLGNFIVRPGGSGVVMVDFADSQLRSTGMTDYEWRKKKQMYDEEGEFRDSARTKWGLNLKRSYRQEVKC</sequence>
<dbReference type="AlphaFoldDB" id="A0A8H3H3P9"/>
<evidence type="ECO:0000313" key="1">
    <source>
        <dbReference type="EMBL" id="CAE6492254.1"/>
    </source>
</evidence>
<comment type="caution">
    <text evidence="1">The sequence shown here is derived from an EMBL/GenBank/DDBJ whole genome shotgun (WGS) entry which is preliminary data.</text>
</comment>
<gene>
    <name evidence="1" type="ORF">RDB_LOCUS110248</name>
</gene>
<reference evidence="1" key="1">
    <citation type="submission" date="2021-01" db="EMBL/GenBank/DDBJ databases">
        <authorList>
            <person name="Kaushik A."/>
        </authorList>
    </citation>
    <scope>NUCLEOTIDE SEQUENCE</scope>
    <source>
        <strain evidence="1">AG3-1AP</strain>
    </source>
</reference>
<dbReference type="SUPFAM" id="SSF56112">
    <property type="entry name" value="Protein kinase-like (PK-like)"/>
    <property type="match status" value="1"/>
</dbReference>
<organism evidence="1 2">
    <name type="scientific">Rhizoctonia solani</name>
    <dbReference type="NCBI Taxonomy" id="456999"/>
    <lineage>
        <taxon>Eukaryota</taxon>
        <taxon>Fungi</taxon>
        <taxon>Dikarya</taxon>
        <taxon>Basidiomycota</taxon>
        <taxon>Agaricomycotina</taxon>
        <taxon>Agaricomycetes</taxon>
        <taxon>Cantharellales</taxon>
        <taxon>Ceratobasidiaceae</taxon>
        <taxon>Rhizoctonia</taxon>
    </lineage>
</organism>
<protein>
    <recommendedName>
        <fullName evidence="3">Protein kinase domain-containing protein</fullName>
    </recommendedName>
</protein>
<evidence type="ECO:0008006" key="3">
    <source>
        <dbReference type="Google" id="ProtNLM"/>
    </source>
</evidence>
<dbReference type="Proteomes" id="UP000663831">
    <property type="component" value="Unassembled WGS sequence"/>
</dbReference>
<evidence type="ECO:0000313" key="2">
    <source>
        <dbReference type="Proteomes" id="UP000663831"/>
    </source>
</evidence>
<dbReference type="InterPro" id="IPR011009">
    <property type="entry name" value="Kinase-like_dom_sf"/>
</dbReference>
<name>A0A8H3H3P9_9AGAM</name>
<proteinExistence type="predicted"/>
<accession>A0A8H3H3P9</accession>